<dbReference type="Proteomes" id="UP000003111">
    <property type="component" value="Unassembled WGS sequence"/>
</dbReference>
<accession>E2SDE1</accession>
<dbReference type="PANTHER" id="PTHR43777">
    <property type="entry name" value="MOLYBDENUM COFACTOR CYTIDYLYLTRANSFERASE"/>
    <property type="match status" value="1"/>
</dbReference>
<dbReference type="Pfam" id="PF12804">
    <property type="entry name" value="NTP_transf_3"/>
    <property type="match status" value="1"/>
</dbReference>
<gene>
    <name evidence="2" type="ORF">HMPREF0063_11727</name>
</gene>
<feature type="domain" description="MobA-like NTP transferase" evidence="1">
    <location>
        <begin position="5"/>
        <end position="163"/>
    </location>
</feature>
<organism evidence="2 3">
    <name type="scientific">Aeromicrobium marinum DSM 15272</name>
    <dbReference type="NCBI Taxonomy" id="585531"/>
    <lineage>
        <taxon>Bacteria</taxon>
        <taxon>Bacillati</taxon>
        <taxon>Actinomycetota</taxon>
        <taxon>Actinomycetes</taxon>
        <taxon>Propionibacteriales</taxon>
        <taxon>Nocardioidaceae</taxon>
        <taxon>Aeromicrobium</taxon>
    </lineage>
</organism>
<dbReference type="SUPFAM" id="SSF53448">
    <property type="entry name" value="Nucleotide-diphospho-sugar transferases"/>
    <property type="match status" value="1"/>
</dbReference>
<dbReference type="Gene3D" id="3.90.550.10">
    <property type="entry name" value="Spore Coat Polysaccharide Biosynthesis Protein SpsA, Chain A"/>
    <property type="match status" value="1"/>
</dbReference>
<dbReference type="EMBL" id="ACLF03000006">
    <property type="protein sequence ID" value="EFQ82518.1"/>
    <property type="molecule type" value="Genomic_DNA"/>
</dbReference>
<dbReference type="InterPro" id="IPR025877">
    <property type="entry name" value="MobA-like_NTP_Trfase"/>
</dbReference>
<evidence type="ECO:0000313" key="2">
    <source>
        <dbReference type="EMBL" id="EFQ82518.1"/>
    </source>
</evidence>
<keyword evidence="3" id="KW-1185">Reference proteome</keyword>
<protein>
    <recommendedName>
        <fullName evidence="1">MobA-like NTP transferase domain-containing protein</fullName>
    </recommendedName>
</protein>
<dbReference type="STRING" id="585531.HMPREF0063_11727"/>
<dbReference type="InterPro" id="IPR029044">
    <property type="entry name" value="Nucleotide-diphossugar_trans"/>
</dbReference>
<dbReference type="PANTHER" id="PTHR43777:SF1">
    <property type="entry name" value="MOLYBDENUM COFACTOR CYTIDYLYLTRANSFERASE"/>
    <property type="match status" value="1"/>
</dbReference>
<name>E2SDE1_9ACTN</name>
<proteinExistence type="predicted"/>
<evidence type="ECO:0000313" key="3">
    <source>
        <dbReference type="Proteomes" id="UP000003111"/>
    </source>
</evidence>
<dbReference type="AlphaFoldDB" id="E2SDE1"/>
<dbReference type="HOGENOM" id="CLU_061980_2_2_11"/>
<reference evidence="2" key="1">
    <citation type="submission" date="2010-08" db="EMBL/GenBank/DDBJ databases">
        <authorList>
            <person name="Muzny D."/>
            <person name="Qin X."/>
            <person name="Buhay C."/>
            <person name="Dugan-Rocha S."/>
            <person name="Ding Y."/>
            <person name="Chen G."/>
            <person name="Hawes A."/>
            <person name="Holder M."/>
            <person name="Jhangiani S."/>
            <person name="Johnson A."/>
            <person name="Khan Z."/>
            <person name="Li Z."/>
            <person name="Liu W."/>
            <person name="Liu X."/>
            <person name="Perez L."/>
            <person name="Shen H."/>
            <person name="Wang Q."/>
            <person name="Watt J."/>
            <person name="Xi L."/>
            <person name="Xin Y."/>
            <person name="Zhou J."/>
            <person name="Deng J."/>
            <person name="Jiang H."/>
            <person name="Liu Y."/>
            <person name="Qu J."/>
            <person name="Song X.-Z."/>
            <person name="Zhang L."/>
            <person name="Villasana D."/>
            <person name="Johnson A."/>
            <person name="Liu J."/>
            <person name="Liyanage D."/>
            <person name="Lorensuhewa L."/>
            <person name="Robinson T."/>
            <person name="Song A."/>
            <person name="Song B.-B."/>
            <person name="Dinh H."/>
            <person name="Thornton R."/>
            <person name="Coyle M."/>
            <person name="Francisco L."/>
            <person name="Jackson L."/>
            <person name="Javaid M."/>
            <person name="Korchina V."/>
            <person name="Kovar C."/>
            <person name="Mata R."/>
            <person name="Mathew T."/>
            <person name="Ngo R."/>
            <person name="Nguyen L."/>
            <person name="Nguyen N."/>
            <person name="Okwuonu G."/>
            <person name="Ongeri F."/>
            <person name="Pham C."/>
            <person name="Simmons D."/>
            <person name="Wilczek-Boney K."/>
            <person name="Hale W."/>
            <person name="Jakkamsetti A."/>
            <person name="Pham P."/>
            <person name="Ruth R."/>
            <person name="San Lucas F."/>
            <person name="Warren J."/>
            <person name="Zhang J."/>
            <person name="Zhao Z."/>
            <person name="Zhou C."/>
            <person name="Zhu D."/>
            <person name="Lee S."/>
            <person name="Bess C."/>
            <person name="Blankenburg K."/>
            <person name="Forbes L."/>
            <person name="Fu Q."/>
            <person name="Gubbala S."/>
            <person name="Hirani K."/>
            <person name="Jayaseelan J.C."/>
            <person name="Lara F."/>
            <person name="Munidasa M."/>
            <person name="Palculict T."/>
            <person name="Patil S."/>
            <person name="Pu L.-L."/>
            <person name="Saada N."/>
            <person name="Tang L."/>
            <person name="Weissenberger G."/>
            <person name="Zhu Y."/>
            <person name="Hemphill L."/>
            <person name="Shang Y."/>
            <person name="Youmans B."/>
            <person name="Ayvaz T."/>
            <person name="Ross M."/>
            <person name="Santibanez J."/>
            <person name="Aqrawi P."/>
            <person name="Gross S."/>
            <person name="Joshi V."/>
            <person name="Fowler G."/>
            <person name="Nazareth L."/>
            <person name="Reid J."/>
            <person name="Worley K."/>
            <person name="Petrosino J."/>
            <person name="Highlander S."/>
            <person name="Gibbs R."/>
        </authorList>
    </citation>
    <scope>NUCLEOTIDE SEQUENCE [LARGE SCALE GENOMIC DNA]</scope>
    <source>
        <strain evidence="2">DSM 15272</strain>
    </source>
</reference>
<dbReference type="GO" id="GO:0016779">
    <property type="term" value="F:nucleotidyltransferase activity"/>
    <property type="evidence" value="ECO:0007669"/>
    <property type="project" value="UniProtKB-ARBA"/>
</dbReference>
<dbReference type="OrthoDB" id="4427994at2"/>
<dbReference type="eggNOG" id="COG2068">
    <property type="taxonomic scope" value="Bacteria"/>
</dbReference>
<comment type="caution">
    <text evidence="2">The sequence shown here is derived from an EMBL/GenBank/DDBJ whole genome shotgun (WGS) entry which is preliminary data.</text>
</comment>
<evidence type="ECO:0000259" key="1">
    <source>
        <dbReference type="Pfam" id="PF12804"/>
    </source>
</evidence>
<sequence length="194" mass="19576">MTTTGLLLAAGAGARMGVPKALVTDEVRGPWLTSSILALRDGGCEDVVVVLGAAADEGRRLVGESARVVVADGWAGGMAVSLAAGLRVAEDTGAESAVVHLVDLPDVGHDVVARVLAHAGTEVLARAVYSGGPGHPVLIGRTHWSGVAAAATGDGGARDYLADRTVLEVECGDLATGGDVDVPRPGLGRWHPPR</sequence>
<dbReference type="RefSeq" id="WP_007076819.1">
    <property type="nucleotide sequence ID" value="NZ_CM001024.1"/>
</dbReference>